<feature type="transmembrane region" description="Helical" evidence="1">
    <location>
        <begin position="32"/>
        <end position="50"/>
    </location>
</feature>
<dbReference type="InterPro" id="IPR035919">
    <property type="entry name" value="EAL_sf"/>
</dbReference>
<dbReference type="Pfam" id="PF00990">
    <property type="entry name" value="GGDEF"/>
    <property type="match status" value="1"/>
</dbReference>
<feature type="transmembrane region" description="Helical" evidence="1">
    <location>
        <begin position="225"/>
        <end position="247"/>
    </location>
</feature>
<dbReference type="KEGG" id="rhl:LPU83_2924"/>
<evidence type="ECO:0000256" key="1">
    <source>
        <dbReference type="PROSITE-ProRule" id="PRU00244"/>
    </source>
</evidence>
<evidence type="ECO:0000259" key="2">
    <source>
        <dbReference type="PROSITE" id="PS50883"/>
    </source>
</evidence>
<dbReference type="InterPro" id="IPR005330">
    <property type="entry name" value="MHYT_dom"/>
</dbReference>
<gene>
    <name evidence="5" type="ORF">LPU83_2924</name>
</gene>
<dbReference type="SUPFAM" id="SSF141868">
    <property type="entry name" value="EAL domain-like"/>
    <property type="match status" value="1"/>
</dbReference>
<dbReference type="Gene3D" id="3.30.70.270">
    <property type="match status" value="1"/>
</dbReference>
<sequence length="707" mass="76746">MSRRLSGTNHNLVLLMLRLVSCIAVDHSWPHLIFATVICLLGSLLTVRLFSRVRRTQGLQKFNWLFLSGFVGGATIWTTHFIAMLGFRAPALSGYEPDLTLLSLFIGIASTMIGFTVASMRSRDALVEAGGAIVGLGVAAMHYVGIEGYRVAGDIQWNSAYVICSLIAAAGFGAFVTSRVARPTTRFSPVAAALPLILAIVSTHFLGMAGMTIVPDATVSVPREILSVGVMTSLVGAVMIIILLLGASTYIIDMQSTEAAVARYRHLSLHDPLTNLANRSALNEHLATATKNTHEIGWNVAVLCFDLDRFKEINDVHGHAAGDAVLRAIGERLAKVMQKGQFAARVGGDEFVVVMRDHAGRSEARSVAQRLLDEIERPVDWNGQSLSVGSSIGISSFPDRARTIDDLLSQADVAMYRAKTTAGSSICFYDPSMDEAARERNALAIEMREGLKKGEFELFYQQQNDTVTREVLGFEVLLRWKHPTRGHISPAEFIPIAEKTGFIMELGEWVLRSACVEAASWRNPLNIAVNVAAQQLADSRLPQIVHQILVETGLAAPRLELEITESGIIADHGHALNAIRRLKALGVKVAMDDYGTGYSSLSTLQSFPFDKIKIDRAFVDGVVTNKQSAAIVRSTLILAQSLDIPVLAEGVEREEHVDFLRREGCMQVQGFLFGRPMPRLDIEAFVNADGAGVVDGSTVAVKTDAAA</sequence>
<feature type="domain" description="MHYT" evidence="4">
    <location>
        <begin position="27"/>
        <end position="214"/>
    </location>
</feature>
<dbReference type="SUPFAM" id="SSF55073">
    <property type="entry name" value="Nucleotide cyclase"/>
    <property type="match status" value="1"/>
</dbReference>
<dbReference type="CDD" id="cd01948">
    <property type="entry name" value="EAL"/>
    <property type="match status" value="1"/>
</dbReference>
<dbReference type="eggNOG" id="COG3300">
    <property type="taxonomic scope" value="Bacteria"/>
</dbReference>
<keyword evidence="1" id="KW-1133">Transmembrane helix</keyword>
<keyword evidence="1" id="KW-0472">Membrane</keyword>
<dbReference type="SMART" id="SM00052">
    <property type="entry name" value="EAL"/>
    <property type="match status" value="1"/>
</dbReference>
<dbReference type="NCBIfam" id="TIGR00254">
    <property type="entry name" value="GGDEF"/>
    <property type="match status" value="1"/>
</dbReference>
<dbReference type="Proteomes" id="UP000019443">
    <property type="component" value="Chromosome"/>
</dbReference>
<dbReference type="PROSITE" id="PS50883">
    <property type="entry name" value="EAL"/>
    <property type="match status" value="1"/>
</dbReference>
<dbReference type="eggNOG" id="COG5001">
    <property type="taxonomic scope" value="Bacteria"/>
</dbReference>
<dbReference type="InterPro" id="IPR043128">
    <property type="entry name" value="Rev_trsase/Diguanyl_cyclase"/>
</dbReference>
<dbReference type="SMART" id="SM00267">
    <property type="entry name" value="GGDEF"/>
    <property type="match status" value="1"/>
</dbReference>
<proteinExistence type="predicted"/>
<dbReference type="InterPro" id="IPR001633">
    <property type="entry name" value="EAL_dom"/>
</dbReference>
<dbReference type="HOGENOM" id="CLU_000445_70_49_5"/>
<evidence type="ECO:0000313" key="5">
    <source>
        <dbReference type="EMBL" id="CDM58575.1"/>
    </source>
</evidence>
<dbReference type="AlphaFoldDB" id="W6RE46"/>
<keyword evidence="6" id="KW-1185">Reference proteome</keyword>
<reference evidence="5" key="1">
    <citation type="submission" date="2013-11" db="EMBL/GenBank/DDBJ databases">
        <title>Draft genome sequence of the broad-host-range Rhizobium sp. LPU83 strain, a member of the low-genetic diversity Oregon-like Rhizobium sp. group.</title>
        <authorList>
            <person name="Wibberg D."/>
            <person name="Puehler A."/>
            <person name="Schlueter A."/>
        </authorList>
    </citation>
    <scope>NUCLEOTIDE SEQUENCE [LARGE SCALE GENOMIC DNA]</scope>
    <source>
        <strain evidence="5">LPU83</strain>
    </source>
</reference>
<dbReference type="CDD" id="cd01949">
    <property type="entry name" value="GGDEF"/>
    <property type="match status" value="1"/>
</dbReference>
<dbReference type="InterPro" id="IPR000160">
    <property type="entry name" value="GGDEF_dom"/>
</dbReference>
<feature type="transmembrane region" description="Helical" evidence="1">
    <location>
        <begin position="125"/>
        <end position="146"/>
    </location>
</feature>
<dbReference type="PANTHER" id="PTHR44757:SF2">
    <property type="entry name" value="BIOFILM ARCHITECTURE MAINTENANCE PROTEIN MBAA"/>
    <property type="match status" value="1"/>
</dbReference>
<keyword evidence="1" id="KW-0812">Transmembrane</keyword>
<feature type="transmembrane region" description="Helical" evidence="1">
    <location>
        <begin position="99"/>
        <end position="118"/>
    </location>
</feature>
<feature type="transmembrane region" description="Helical" evidence="1">
    <location>
        <begin position="158"/>
        <end position="178"/>
    </location>
</feature>
<dbReference type="PROSITE" id="PS50887">
    <property type="entry name" value="GGDEF"/>
    <property type="match status" value="1"/>
</dbReference>
<dbReference type="InterPro" id="IPR029787">
    <property type="entry name" value="Nucleotide_cyclase"/>
</dbReference>
<feature type="transmembrane region" description="Helical" evidence="1">
    <location>
        <begin position="190"/>
        <end position="213"/>
    </location>
</feature>
<name>W6RE46_9HYPH</name>
<dbReference type="Gene3D" id="3.20.20.450">
    <property type="entry name" value="EAL domain"/>
    <property type="match status" value="1"/>
</dbReference>
<dbReference type="PATRIC" id="fig|348824.6.peg.3151"/>
<dbReference type="GO" id="GO:0016020">
    <property type="term" value="C:membrane"/>
    <property type="evidence" value="ECO:0007669"/>
    <property type="project" value="UniProtKB-UniRule"/>
</dbReference>
<feature type="domain" description="GGDEF" evidence="3">
    <location>
        <begin position="298"/>
        <end position="431"/>
    </location>
</feature>
<feature type="transmembrane region" description="Helical" evidence="1">
    <location>
        <begin position="62"/>
        <end position="87"/>
    </location>
</feature>
<dbReference type="Pfam" id="PF00563">
    <property type="entry name" value="EAL"/>
    <property type="match status" value="1"/>
</dbReference>
<dbReference type="PANTHER" id="PTHR44757">
    <property type="entry name" value="DIGUANYLATE CYCLASE DGCP"/>
    <property type="match status" value="1"/>
</dbReference>
<dbReference type="EMBL" id="HG916852">
    <property type="protein sequence ID" value="CDM58575.1"/>
    <property type="molecule type" value="Genomic_DNA"/>
</dbReference>
<evidence type="ECO:0000313" key="6">
    <source>
        <dbReference type="Proteomes" id="UP000019443"/>
    </source>
</evidence>
<feature type="domain" description="EAL" evidence="2">
    <location>
        <begin position="440"/>
        <end position="690"/>
    </location>
</feature>
<accession>W6RE46</accession>
<evidence type="ECO:0000259" key="4">
    <source>
        <dbReference type="PROSITE" id="PS50924"/>
    </source>
</evidence>
<protein>
    <submittedName>
        <fullName evidence="5">Signaling protein PA1727</fullName>
    </submittedName>
</protein>
<organism evidence="5 6">
    <name type="scientific">Rhizobium favelukesii</name>
    <dbReference type="NCBI Taxonomy" id="348824"/>
    <lineage>
        <taxon>Bacteria</taxon>
        <taxon>Pseudomonadati</taxon>
        <taxon>Pseudomonadota</taxon>
        <taxon>Alphaproteobacteria</taxon>
        <taxon>Hyphomicrobiales</taxon>
        <taxon>Rhizobiaceae</taxon>
        <taxon>Rhizobium/Agrobacterium group</taxon>
        <taxon>Rhizobium</taxon>
    </lineage>
</organism>
<dbReference type="Pfam" id="PF03707">
    <property type="entry name" value="MHYT"/>
    <property type="match status" value="2"/>
</dbReference>
<dbReference type="PROSITE" id="PS50924">
    <property type="entry name" value="MHYT"/>
    <property type="match status" value="1"/>
</dbReference>
<dbReference type="InterPro" id="IPR052155">
    <property type="entry name" value="Biofilm_reg_signaling"/>
</dbReference>
<evidence type="ECO:0000259" key="3">
    <source>
        <dbReference type="PROSITE" id="PS50887"/>
    </source>
</evidence>